<dbReference type="Proteomes" id="UP000187550">
    <property type="component" value="Unassembled WGS sequence"/>
</dbReference>
<keyword evidence="1" id="KW-0812">Transmembrane</keyword>
<proteinExistence type="predicted"/>
<feature type="transmembrane region" description="Helical" evidence="1">
    <location>
        <begin position="75"/>
        <end position="97"/>
    </location>
</feature>
<keyword evidence="1" id="KW-1133">Transmembrane helix</keyword>
<reference evidence="3" key="1">
    <citation type="submission" date="2017-01" db="EMBL/GenBank/DDBJ databases">
        <authorList>
            <person name="Varghese N."/>
            <person name="Submissions S."/>
        </authorList>
    </citation>
    <scope>NUCLEOTIDE SEQUENCE [LARGE SCALE GENOMIC DNA]</scope>
    <source>
        <strain evidence="3">MNA4</strain>
    </source>
</reference>
<evidence type="ECO:0000313" key="2">
    <source>
        <dbReference type="EMBL" id="SIT81800.1"/>
    </source>
</evidence>
<feature type="transmembrane region" description="Helical" evidence="1">
    <location>
        <begin position="217"/>
        <end position="241"/>
    </location>
</feature>
<dbReference type="InterPro" id="IPR014194">
    <property type="entry name" value="Spore_III_AE"/>
</dbReference>
<keyword evidence="3" id="KW-1185">Reference proteome</keyword>
<feature type="transmembrane region" description="Helical" evidence="1">
    <location>
        <begin position="267"/>
        <end position="292"/>
    </location>
</feature>
<evidence type="ECO:0000313" key="3">
    <source>
        <dbReference type="Proteomes" id="UP000187550"/>
    </source>
</evidence>
<organism evidence="2 3">
    <name type="scientific">Edaphobacillus lindanitolerans</name>
    <dbReference type="NCBI Taxonomy" id="550447"/>
    <lineage>
        <taxon>Bacteria</taxon>
        <taxon>Bacillati</taxon>
        <taxon>Bacillota</taxon>
        <taxon>Bacilli</taxon>
        <taxon>Bacillales</taxon>
        <taxon>Bacillaceae</taxon>
        <taxon>Edaphobacillus</taxon>
    </lineage>
</organism>
<name>A0A1U7PMA0_9BACI</name>
<accession>A0A1U7PMA0</accession>
<protein>
    <submittedName>
        <fullName evidence="2">Stage III sporulation protein AE</fullName>
    </submittedName>
</protein>
<dbReference type="EMBL" id="FTPL01000002">
    <property type="protein sequence ID" value="SIT81800.1"/>
    <property type="molecule type" value="Genomic_DNA"/>
</dbReference>
<dbReference type="STRING" id="550447.SAMN05428946_1439"/>
<feature type="transmembrane region" description="Helical" evidence="1">
    <location>
        <begin position="42"/>
        <end position="63"/>
    </location>
</feature>
<dbReference type="OrthoDB" id="2373222at2"/>
<dbReference type="AlphaFoldDB" id="A0A1U7PMA0"/>
<feature type="transmembrane region" description="Helical" evidence="1">
    <location>
        <begin position="12"/>
        <end position="36"/>
    </location>
</feature>
<gene>
    <name evidence="2" type="ORF">SAMN05428946_1439</name>
</gene>
<evidence type="ECO:0000256" key="1">
    <source>
        <dbReference type="SAM" id="Phobius"/>
    </source>
</evidence>
<dbReference type="Pfam" id="PF09546">
    <property type="entry name" value="Spore_III_AE"/>
    <property type="match status" value="1"/>
</dbReference>
<keyword evidence="1" id="KW-0472">Membrane</keyword>
<sequence>MWEVVHTAAAPVIRLFQAVLVLCAAGLVADFLFPAFREWTRVLLFIAAGTMALGPAVEALRLLDGLTGKMAGLFLGVYPLLTAGMASAGGALTIAGWNPAVFLFVQGAVVFGGKWLIPLLTASFLFDYLSRLVPDVPFTRMAEMIRVTVIGAVSVIAACYTLFITSTGIMAWAGAGAAGEPLKVLLRQNIPLVGSFVTDALGVFGKYSAGTAAIAGSWLIGTILVICLIPAAQVLLTAFFYKWLAALSEPFANEELSGLFDDLGKTMFVLCGITFIIAFAVFYTVLLAVILIKVIAGAG</sequence>
<feature type="transmembrane region" description="Helical" evidence="1">
    <location>
        <begin position="147"/>
        <end position="173"/>
    </location>
</feature>
<feature type="transmembrane region" description="Helical" evidence="1">
    <location>
        <begin position="103"/>
        <end position="126"/>
    </location>
</feature>
<dbReference type="RefSeq" id="WP_076757706.1">
    <property type="nucleotide sequence ID" value="NZ_FTPL01000002.1"/>
</dbReference>
<feature type="transmembrane region" description="Helical" evidence="1">
    <location>
        <begin position="185"/>
        <end position="205"/>
    </location>
</feature>